<evidence type="ECO:0000313" key="2">
    <source>
        <dbReference type="Proteomes" id="UP000443090"/>
    </source>
</evidence>
<evidence type="ECO:0008006" key="3">
    <source>
        <dbReference type="Google" id="ProtNLM"/>
    </source>
</evidence>
<dbReference type="Gene3D" id="3.30.710.10">
    <property type="entry name" value="Potassium Channel Kv1.1, Chain A"/>
    <property type="match status" value="1"/>
</dbReference>
<organism evidence="1 2">
    <name type="scientific">Lachnellula occidentalis</name>
    <dbReference type="NCBI Taxonomy" id="215460"/>
    <lineage>
        <taxon>Eukaryota</taxon>
        <taxon>Fungi</taxon>
        <taxon>Dikarya</taxon>
        <taxon>Ascomycota</taxon>
        <taxon>Pezizomycotina</taxon>
        <taxon>Leotiomycetes</taxon>
        <taxon>Helotiales</taxon>
        <taxon>Lachnaceae</taxon>
        <taxon>Lachnellula</taxon>
    </lineage>
</organism>
<dbReference type="Proteomes" id="UP000443090">
    <property type="component" value="Unassembled WGS sequence"/>
</dbReference>
<sequence>MASTFSAVQVTIIDPNGDLDLRLYTTKDATGHQFNSASNGRPIVGKIHGQFKVSRKVMVDSSSYFKAMLSSNWAESRQSVVDIECERPTSAELWYRVFHKSLVPDSLYDIPIDMIGNVIQYGGLVQEVKGSDADLEELREWFKKCLERLDLPKITTDELKMLLYPCYAFNHAQGFATVTKRLAYEMSGHVTEISTTEDRSIHLDGNVIGSVNGAKGSLRSRLIRGLFEPMDRFLDARCACKEKSLFAYCQGIRKTGIWPLQDLHKKSVQDILDSPGFVKFDIKIPDGACFTCISKLSLTTIAKVRADVSKDFDGLCLDCINMTKTGDVDNDYWAHDRMKHWGKSCRINHGQPSWYFSFVGRKTDMKNHQLKKKQARDLFRNQSWSDSD</sequence>
<dbReference type="InterPro" id="IPR011333">
    <property type="entry name" value="SKP1/BTB/POZ_sf"/>
</dbReference>
<dbReference type="AlphaFoldDB" id="A0A8H8RE27"/>
<keyword evidence="2" id="KW-1185">Reference proteome</keyword>
<evidence type="ECO:0000313" key="1">
    <source>
        <dbReference type="EMBL" id="TVY32541.1"/>
    </source>
</evidence>
<dbReference type="EMBL" id="QGMI01001660">
    <property type="protein sequence ID" value="TVY32541.1"/>
    <property type="molecule type" value="Genomic_DNA"/>
</dbReference>
<accession>A0A8H8RE27</accession>
<protein>
    <recommendedName>
        <fullName evidence="3">BTB domain-containing protein</fullName>
    </recommendedName>
</protein>
<reference evidence="1 2" key="1">
    <citation type="submission" date="2018-05" db="EMBL/GenBank/DDBJ databases">
        <title>Genome sequencing and assembly of the regulated plant pathogen Lachnellula willkommii and related sister species for the development of diagnostic species identification markers.</title>
        <authorList>
            <person name="Giroux E."/>
            <person name="Bilodeau G."/>
        </authorList>
    </citation>
    <scope>NUCLEOTIDE SEQUENCE [LARGE SCALE GENOMIC DNA]</scope>
    <source>
        <strain evidence="1 2">CBS 160.35</strain>
    </source>
</reference>
<name>A0A8H8RE27_9HELO</name>
<gene>
    <name evidence="1" type="ORF">LOCC1_G008768</name>
</gene>
<dbReference type="OrthoDB" id="268428at2759"/>
<proteinExistence type="predicted"/>
<comment type="caution">
    <text evidence="1">The sequence shown here is derived from an EMBL/GenBank/DDBJ whole genome shotgun (WGS) entry which is preliminary data.</text>
</comment>